<proteinExistence type="predicted"/>
<reference evidence="1 2" key="1">
    <citation type="submission" date="2024-09" db="EMBL/GenBank/DDBJ databases">
        <authorList>
            <person name="Sun Q."/>
            <person name="Mori K."/>
        </authorList>
    </citation>
    <scope>NUCLEOTIDE SEQUENCE [LARGE SCALE GENOMIC DNA]</scope>
    <source>
        <strain evidence="1 2">JCM 11201</strain>
    </source>
</reference>
<name>A0ABV5W984_9BACI</name>
<sequence>MDNVYAQMVEIVKEWDPFGYGSDFYETEAVDVVQIADSFDDADYISRKIQHVYFMSFEEVVAIEKCKQLAERLLSIKNAGSCR</sequence>
<evidence type="ECO:0000313" key="2">
    <source>
        <dbReference type="Proteomes" id="UP001589609"/>
    </source>
</evidence>
<accession>A0ABV5W984</accession>
<dbReference type="Pfam" id="PF08958">
    <property type="entry name" value="DUF1871"/>
    <property type="match status" value="1"/>
</dbReference>
<keyword evidence="2" id="KW-1185">Reference proteome</keyword>
<dbReference type="Proteomes" id="UP001589609">
    <property type="component" value="Unassembled WGS sequence"/>
</dbReference>
<protein>
    <submittedName>
        <fullName evidence="1">DUF1871 family protein</fullName>
    </submittedName>
</protein>
<dbReference type="InterPro" id="IPR023162">
    <property type="entry name" value="Apc36109-like_dom_sf"/>
</dbReference>
<evidence type="ECO:0000313" key="1">
    <source>
        <dbReference type="EMBL" id="MFB9757142.1"/>
    </source>
</evidence>
<dbReference type="InterPro" id="IPR015053">
    <property type="entry name" value="DUF1871"/>
</dbReference>
<dbReference type="RefSeq" id="WP_379947439.1">
    <property type="nucleotide sequence ID" value="NZ_JAPCYI010000001.1"/>
</dbReference>
<comment type="caution">
    <text evidence="1">The sequence shown here is derived from an EMBL/GenBank/DDBJ whole genome shotgun (WGS) entry which is preliminary data.</text>
</comment>
<dbReference type="SUPFAM" id="SSF116922">
    <property type="entry name" value="YugE-like"/>
    <property type="match status" value="1"/>
</dbReference>
<dbReference type="Gene3D" id="1.10.340.20">
    <property type="entry name" value="Apc36109-like domain"/>
    <property type="match status" value="1"/>
</dbReference>
<organism evidence="1 2">
    <name type="scientific">Ectobacillus funiculus</name>
    <dbReference type="NCBI Taxonomy" id="137993"/>
    <lineage>
        <taxon>Bacteria</taxon>
        <taxon>Bacillati</taxon>
        <taxon>Bacillota</taxon>
        <taxon>Bacilli</taxon>
        <taxon>Bacillales</taxon>
        <taxon>Bacillaceae</taxon>
        <taxon>Ectobacillus</taxon>
    </lineage>
</organism>
<dbReference type="EMBL" id="JBHMAF010000004">
    <property type="protein sequence ID" value="MFB9757142.1"/>
    <property type="molecule type" value="Genomic_DNA"/>
</dbReference>
<gene>
    <name evidence="1" type="ORF">ACFFMS_01040</name>
</gene>